<keyword evidence="4" id="KW-0547">Nucleotide-binding</keyword>
<dbReference type="Pfam" id="PF00271">
    <property type="entry name" value="Helicase_C"/>
    <property type="match status" value="1"/>
</dbReference>
<name>A0A2S5A3A7_9SPHI</name>
<organism evidence="4 5">
    <name type="scientific">Solitalea longa</name>
    <dbReference type="NCBI Taxonomy" id="2079460"/>
    <lineage>
        <taxon>Bacteria</taxon>
        <taxon>Pseudomonadati</taxon>
        <taxon>Bacteroidota</taxon>
        <taxon>Sphingobacteriia</taxon>
        <taxon>Sphingobacteriales</taxon>
        <taxon>Sphingobacteriaceae</taxon>
        <taxon>Solitalea</taxon>
    </lineage>
</organism>
<dbReference type="RefSeq" id="WP_103788636.1">
    <property type="nucleotide sequence ID" value="NZ_PQVF01000005.1"/>
</dbReference>
<dbReference type="SMART" id="SM00487">
    <property type="entry name" value="DEXDc"/>
    <property type="match status" value="1"/>
</dbReference>
<reference evidence="4 5" key="1">
    <citation type="submission" date="2018-01" db="EMBL/GenBank/DDBJ databases">
        <authorList>
            <person name="Gaut B.S."/>
            <person name="Morton B.R."/>
            <person name="Clegg M.T."/>
            <person name="Duvall M.R."/>
        </authorList>
    </citation>
    <scope>NUCLEOTIDE SEQUENCE [LARGE SCALE GENOMIC DNA]</scope>
    <source>
        <strain evidence="4 5">HR-AV</strain>
    </source>
</reference>
<dbReference type="GO" id="GO:0004386">
    <property type="term" value="F:helicase activity"/>
    <property type="evidence" value="ECO:0007669"/>
    <property type="project" value="UniProtKB-KW"/>
</dbReference>
<evidence type="ECO:0000256" key="1">
    <source>
        <dbReference type="ARBA" id="ARBA00022801"/>
    </source>
</evidence>
<dbReference type="InterPro" id="IPR014001">
    <property type="entry name" value="Helicase_ATP-bd"/>
</dbReference>
<evidence type="ECO:0000259" key="2">
    <source>
        <dbReference type="PROSITE" id="PS51192"/>
    </source>
</evidence>
<dbReference type="PROSITE" id="PS51192">
    <property type="entry name" value="HELICASE_ATP_BIND_1"/>
    <property type="match status" value="1"/>
</dbReference>
<dbReference type="InterPro" id="IPR049730">
    <property type="entry name" value="SNF2/RAD54-like_C"/>
</dbReference>
<evidence type="ECO:0000313" key="5">
    <source>
        <dbReference type="Proteomes" id="UP000236893"/>
    </source>
</evidence>
<keyword evidence="4" id="KW-0067">ATP-binding</keyword>
<dbReference type="SMART" id="SM00490">
    <property type="entry name" value="HELICc"/>
    <property type="match status" value="1"/>
</dbReference>
<accession>A0A2S5A3A7</accession>
<proteinExistence type="predicted"/>
<dbReference type="Proteomes" id="UP000236893">
    <property type="component" value="Unassembled WGS sequence"/>
</dbReference>
<dbReference type="InterPro" id="IPR001650">
    <property type="entry name" value="Helicase_C-like"/>
</dbReference>
<dbReference type="InterPro" id="IPR038718">
    <property type="entry name" value="SNF2-like_sf"/>
</dbReference>
<dbReference type="Gene3D" id="3.40.50.10810">
    <property type="entry name" value="Tandem AAA-ATPase domain"/>
    <property type="match status" value="1"/>
</dbReference>
<dbReference type="Gene3D" id="3.40.50.300">
    <property type="entry name" value="P-loop containing nucleotide triphosphate hydrolases"/>
    <property type="match status" value="1"/>
</dbReference>
<dbReference type="OrthoDB" id="9760715at2"/>
<dbReference type="SUPFAM" id="SSF52540">
    <property type="entry name" value="P-loop containing nucleoside triphosphate hydrolases"/>
    <property type="match status" value="2"/>
</dbReference>
<dbReference type="CDD" id="cd18793">
    <property type="entry name" value="SF2_C_SNF"/>
    <property type="match status" value="1"/>
</dbReference>
<dbReference type="Pfam" id="PF00176">
    <property type="entry name" value="SNF2-rel_dom"/>
    <property type="match status" value="1"/>
</dbReference>
<gene>
    <name evidence="4" type="ORF">C3K47_08180</name>
</gene>
<dbReference type="InterPro" id="IPR000330">
    <property type="entry name" value="SNF2_N"/>
</dbReference>
<feature type="domain" description="Helicase C-terminal" evidence="3">
    <location>
        <begin position="815"/>
        <end position="964"/>
    </location>
</feature>
<evidence type="ECO:0000313" key="4">
    <source>
        <dbReference type="EMBL" id="POY37026.1"/>
    </source>
</evidence>
<dbReference type="PANTHER" id="PTHR10799">
    <property type="entry name" value="SNF2/RAD54 HELICASE FAMILY"/>
    <property type="match status" value="1"/>
</dbReference>
<dbReference type="GO" id="GO:0016787">
    <property type="term" value="F:hydrolase activity"/>
    <property type="evidence" value="ECO:0007669"/>
    <property type="project" value="UniProtKB-KW"/>
</dbReference>
<dbReference type="PROSITE" id="PS51194">
    <property type="entry name" value="HELICASE_CTER"/>
    <property type="match status" value="1"/>
</dbReference>
<keyword evidence="1" id="KW-0378">Hydrolase</keyword>
<feature type="domain" description="Helicase ATP-binding" evidence="2">
    <location>
        <begin position="531"/>
        <end position="690"/>
    </location>
</feature>
<dbReference type="GO" id="GO:0005524">
    <property type="term" value="F:ATP binding"/>
    <property type="evidence" value="ECO:0007669"/>
    <property type="project" value="InterPro"/>
</dbReference>
<keyword evidence="4" id="KW-0347">Helicase</keyword>
<dbReference type="EMBL" id="PQVF01000005">
    <property type="protein sequence ID" value="POY37026.1"/>
    <property type="molecule type" value="Genomic_DNA"/>
</dbReference>
<dbReference type="InterPro" id="IPR027417">
    <property type="entry name" value="P-loop_NTPase"/>
</dbReference>
<comment type="caution">
    <text evidence="4">The sequence shown here is derived from an EMBL/GenBank/DDBJ whole genome shotgun (WGS) entry which is preliminary data.</text>
</comment>
<evidence type="ECO:0000259" key="3">
    <source>
        <dbReference type="PROSITE" id="PS51194"/>
    </source>
</evidence>
<dbReference type="AlphaFoldDB" id="A0A2S5A3A7"/>
<sequence length="977" mass="112645">MTDQTFAQQLVFTLNRHPQFGFLVEPYLVQLETDGSYGYSYRGITSKNLQQFFAAADAADLELVVLSEAMNPAEVFKKFKDKDAKNLQQFIAKYYETGKTNKTLDPVRTHIRQHLDRLRLKFLELAAQKAICLLTKEGPPMWPKLIFSANNAEINYSFKRSEEGLSYSLNVISCQKTLDLSAAQTYLFNLEPTVLLHQNTFYYFDQNVDGKKLQPFLSKSSISIPKEKEKEYFEQFVMKVISAGDIESEGFEVIYSSTVPEVLLQLTEETSQVQQNLFEQSAAATEDSKMVFELYFNYERFQFRAGLGGNTVKLDYNETLPVFYKVKRNEFFERELINWFSTRGLILGAQKLALSKDKAFDWIDKYNAELLERNIRLQQPQNMKAGAKKYFLGESVINLSINESRDWFEVKALVRFGEYEIAFRKIYNLIVSGKTEFALPNGEIAVIPEKWIEHYSGLMNFMQEDEQERIILQKHHYALVKEMQHNELLQADLNERLEKLLDLTQIDDYPMPQQFKGELRPYQKAGYNWMRFLNEYGLGGCLADDMGLGKTVQTLALLQSVKENSDQHVSLLVLPKSLIYNWHLEAYKFAPELKILLHAGNERSKTNKRFASYDLVITSYPILLRDIELFESFYFNYIVLDEAQAIKNPSSAVTKSVSSLKSKHKLVLSGTPVENSTMDLWSQMNFINPGLLGSQTFFKQNFLQAIEKRGDEQKARKLQGMISPFILRRLKTQVATELPEKTINVHYVEMSEEQQNAYEKIKADCRKMVFDSIDEVGFDKSKFMLLKGLMKLRQMANHPLLADSSYEGDSGKLEEVKEMLLNVTSEGNKVLVFSSFVQHLQLVKEFLIKEKIAFSYLDGQTNDRQYQVDRFQNDDSVKVFLISLKAGGTGLNLTKAGYVFLLDPWWNPAAEAQAIDRAHRIGQKNQVMVYKFITRDTVEEKILDLQQSKTQLSDSLIVAEDQFIKQLDATIVKDLLL</sequence>
<dbReference type="CDD" id="cd18012">
    <property type="entry name" value="DEXQc_arch_SWI2_SNF2"/>
    <property type="match status" value="1"/>
</dbReference>
<protein>
    <submittedName>
        <fullName evidence="4">Helicase SNF2</fullName>
    </submittedName>
</protein>
<keyword evidence="5" id="KW-1185">Reference proteome</keyword>